<comment type="subcellular location">
    <subcellularLocation>
        <location evidence="1">Cell projection</location>
        <location evidence="1">Cilium membrane</location>
        <topology evidence="1">Multi-pass membrane protein</topology>
    </subcellularLocation>
</comment>
<dbReference type="EMBL" id="CP090895">
    <property type="protein sequence ID" value="ULT91710.1"/>
    <property type="molecule type" value="Genomic_DNA"/>
</dbReference>
<evidence type="ECO:0000256" key="12">
    <source>
        <dbReference type="ARBA" id="ARBA00023273"/>
    </source>
</evidence>
<keyword evidence="5 19" id="KW-0812">Transmembrane</keyword>
<proteinExistence type="inferred from homology"/>
<keyword evidence="10" id="KW-0675">Receptor</keyword>
<evidence type="ECO:0000256" key="1">
    <source>
        <dbReference type="ARBA" id="ARBA00004272"/>
    </source>
</evidence>
<evidence type="ECO:0000313" key="20">
    <source>
        <dbReference type="EMBL" id="ULT91710.1"/>
    </source>
</evidence>
<keyword evidence="12" id="KW-0966">Cell projection</keyword>
<evidence type="ECO:0000256" key="3">
    <source>
        <dbReference type="ARBA" id="ARBA00022500"/>
    </source>
</evidence>
<dbReference type="FunFam" id="1.20.1070.10:FF:000128">
    <property type="entry name" value="Seven TM Receptor"/>
    <property type="match status" value="1"/>
</dbReference>
<reference evidence="20 21" key="1">
    <citation type="submission" date="2022-02" db="EMBL/GenBank/DDBJ databases">
        <title>Chromosome-level reference genomes for two strains of Caenorhabditis briggsae: an improved platform for comparative genomics.</title>
        <authorList>
            <person name="Stevens L."/>
            <person name="Andersen E.C."/>
        </authorList>
    </citation>
    <scope>NUCLEOTIDE SEQUENCE [LARGE SCALE GENOMIC DNA]</scope>
    <source>
        <strain evidence="20">QX1410_ONT</strain>
        <tissue evidence="20">Whole-organism</tissue>
    </source>
</reference>
<feature type="transmembrane region" description="Helical" evidence="19">
    <location>
        <begin position="45"/>
        <end position="68"/>
    </location>
</feature>
<evidence type="ECO:0000256" key="15">
    <source>
        <dbReference type="ARBA" id="ARBA00064300"/>
    </source>
</evidence>
<keyword evidence="7 19" id="KW-1133">Transmembrane helix</keyword>
<evidence type="ECO:0000313" key="21">
    <source>
        <dbReference type="Proteomes" id="UP000827892"/>
    </source>
</evidence>
<accession>A0AAE9AA54</accession>
<feature type="transmembrane region" description="Helical" evidence="19">
    <location>
        <begin position="133"/>
        <end position="155"/>
    </location>
</feature>
<comment type="function">
    <text evidence="13">An odorant receptor which affects chemotaxis to the volatile odorant diacetyl. Specifies AWA neuronal cell fate via the odr-7 pathway.</text>
</comment>
<feature type="transmembrane region" description="Helical" evidence="19">
    <location>
        <begin position="88"/>
        <end position="113"/>
    </location>
</feature>
<evidence type="ECO:0000256" key="9">
    <source>
        <dbReference type="ARBA" id="ARBA00023136"/>
    </source>
</evidence>
<name>A0AAE9AA54_CAEBR</name>
<dbReference type="GO" id="GO:0007608">
    <property type="term" value="P:sensory perception of smell"/>
    <property type="evidence" value="ECO:0007669"/>
    <property type="project" value="UniProtKB-KW"/>
</dbReference>
<evidence type="ECO:0000256" key="18">
    <source>
        <dbReference type="ARBA" id="ARBA00082489"/>
    </source>
</evidence>
<dbReference type="Gene3D" id="1.20.1070.10">
    <property type="entry name" value="Rhodopsin 7-helix transmembrane proteins"/>
    <property type="match status" value="1"/>
</dbReference>
<dbReference type="Proteomes" id="UP000827892">
    <property type="component" value="Chromosome V"/>
</dbReference>
<evidence type="ECO:0000256" key="6">
    <source>
        <dbReference type="ARBA" id="ARBA00022725"/>
    </source>
</evidence>
<feature type="transmembrane region" description="Helical" evidence="19">
    <location>
        <begin position="15"/>
        <end position="33"/>
    </location>
</feature>
<protein>
    <recommendedName>
        <fullName evidence="16">Serpentine receptor class r-10</fullName>
    </recommendedName>
    <alternativeName>
        <fullName evidence="17">Odorant response abnormal protein 10</fullName>
    </alternativeName>
    <alternativeName>
        <fullName evidence="18">Olfactory receptor 10</fullName>
    </alternativeName>
</protein>
<gene>
    <name evidence="20" type="ORF">L3Y34_009391</name>
</gene>
<evidence type="ECO:0000256" key="19">
    <source>
        <dbReference type="SAM" id="Phobius"/>
    </source>
</evidence>
<evidence type="ECO:0000256" key="16">
    <source>
        <dbReference type="ARBA" id="ARBA00067967"/>
    </source>
</evidence>
<sequence>MSDVFWIRVTDTCSTIGLFVSTFGNITLFVLLIRKSVNGIGTYRYLMISFCIFSSIFTSLEKFMRPLMHHYKNTLMVLQRKRFDFSDSVAVILSASYCGCFAMCFVMFAVHFIYRYYVSCQPQKLFHFRGKKLWYWILGMLLVALSWVVTAYIFFEPDEETEYELNIVLSTYYGLSREKIGYVPYAFYKTIDHQRVLRPNTLVGVFHHVVVMQATIYIVFHFGIKTFRRIRNIQAKSVRTKKLQLQLFVALVVQTVIPLFLMYLPNMIFTCSALLGGGIGAWANVTVVMNHLYPAIDPFVILFIIKGFRDTLIDFFFCRQKNNKFVSVVSQAARRQQERSVSHIIN</sequence>
<comment type="similarity">
    <text evidence="14">Belongs to the nematode receptor-like protein str family.</text>
</comment>
<keyword evidence="9 19" id="KW-0472">Membrane</keyword>
<comment type="subunit">
    <text evidence="15">Interacts with odr-4.</text>
</comment>
<organism evidence="20 21">
    <name type="scientific">Caenorhabditis briggsae</name>
    <dbReference type="NCBI Taxonomy" id="6238"/>
    <lineage>
        <taxon>Eukaryota</taxon>
        <taxon>Metazoa</taxon>
        <taxon>Ecdysozoa</taxon>
        <taxon>Nematoda</taxon>
        <taxon>Chromadorea</taxon>
        <taxon>Rhabditida</taxon>
        <taxon>Rhabditina</taxon>
        <taxon>Rhabditomorpha</taxon>
        <taxon>Rhabditoidea</taxon>
        <taxon>Rhabditidae</taxon>
        <taxon>Peloderinae</taxon>
        <taxon>Caenorhabditis</taxon>
    </lineage>
</organism>
<dbReference type="GO" id="GO:0006935">
    <property type="term" value="P:chemotaxis"/>
    <property type="evidence" value="ECO:0007669"/>
    <property type="project" value="UniProtKB-KW"/>
</dbReference>
<evidence type="ECO:0000256" key="5">
    <source>
        <dbReference type="ARBA" id="ARBA00022692"/>
    </source>
</evidence>
<keyword evidence="3" id="KW-0145">Chemotaxis</keyword>
<evidence type="ECO:0000256" key="7">
    <source>
        <dbReference type="ARBA" id="ARBA00022989"/>
    </source>
</evidence>
<dbReference type="AlphaFoldDB" id="A0AAE9AA54"/>
<feature type="transmembrane region" description="Helical" evidence="19">
    <location>
        <begin position="205"/>
        <end position="224"/>
    </location>
</feature>
<keyword evidence="8" id="KW-0969">Cilium</keyword>
<keyword evidence="6" id="KW-0552">Olfaction</keyword>
<dbReference type="SUPFAM" id="SSF81321">
    <property type="entry name" value="Family A G protein-coupled receptor-like"/>
    <property type="match status" value="1"/>
</dbReference>
<evidence type="ECO:0000256" key="2">
    <source>
        <dbReference type="ARBA" id="ARBA00022475"/>
    </source>
</evidence>
<evidence type="ECO:0000256" key="4">
    <source>
        <dbReference type="ARBA" id="ARBA00022606"/>
    </source>
</evidence>
<keyword evidence="2" id="KW-1003">Cell membrane</keyword>
<evidence type="ECO:0000256" key="8">
    <source>
        <dbReference type="ARBA" id="ARBA00023069"/>
    </source>
</evidence>
<evidence type="ECO:0000256" key="14">
    <source>
        <dbReference type="ARBA" id="ARBA00061678"/>
    </source>
</evidence>
<evidence type="ECO:0000256" key="11">
    <source>
        <dbReference type="ARBA" id="ARBA00023180"/>
    </source>
</evidence>
<keyword evidence="4" id="KW-0716">Sensory transduction</keyword>
<dbReference type="Pfam" id="PF10326">
    <property type="entry name" value="7TM_GPCR_Str"/>
    <property type="match status" value="1"/>
</dbReference>
<keyword evidence="11" id="KW-0325">Glycoprotein</keyword>
<dbReference type="PANTHER" id="PTHR22943">
    <property type="entry name" value="7-TRANSMEMBRANE DOMAIN RECEPTOR C.ELEGANS"/>
    <property type="match status" value="1"/>
</dbReference>
<evidence type="ECO:0000256" key="17">
    <source>
        <dbReference type="ARBA" id="ARBA00078653"/>
    </source>
</evidence>
<evidence type="ECO:0000256" key="10">
    <source>
        <dbReference type="ARBA" id="ARBA00023170"/>
    </source>
</evidence>
<feature type="transmembrane region" description="Helical" evidence="19">
    <location>
        <begin position="245"/>
        <end position="264"/>
    </location>
</feature>
<dbReference type="InterPro" id="IPR019428">
    <property type="entry name" value="7TM_GPCR_serpentine_rcpt_Str"/>
</dbReference>
<dbReference type="GO" id="GO:0060170">
    <property type="term" value="C:ciliary membrane"/>
    <property type="evidence" value="ECO:0007669"/>
    <property type="project" value="UniProtKB-SubCell"/>
</dbReference>
<evidence type="ECO:0000256" key="13">
    <source>
        <dbReference type="ARBA" id="ARBA00054965"/>
    </source>
</evidence>
<dbReference type="PANTHER" id="PTHR22943:SF59">
    <property type="entry name" value="G-PROTEIN COUPLED RECEPTORS FAMILY 1 PROFILE DOMAIN-CONTAINING PROTEIN"/>
    <property type="match status" value="1"/>
</dbReference>